<protein>
    <recommendedName>
        <fullName evidence="5">Peptidase M15B domain-containing protein</fullName>
    </recommendedName>
</protein>
<comment type="caution">
    <text evidence="3">The sequence shown here is derived from an EMBL/GenBank/DDBJ whole genome shotgun (WGS) entry which is preliminary data.</text>
</comment>
<keyword evidence="2" id="KW-1133">Transmembrane helix</keyword>
<organism evidence="3 4">
    <name type="scientific">Candidatus Uhrbacteria bacterium CG10_big_fil_rev_8_21_14_0_10_50_16</name>
    <dbReference type="NCBI Taxonomy" id="1975039"/>
    <lineage>
        <taxon>Bacteria</taxon>
        <taxon>Candidatus Uhriibacteriota</taxon>
    </lineage>
</organism>
<evidence type="ECO:0008006" key="5">
    <source>
        <dbReference type="Google" id="ProtNLM"/>
    </source>
</evidence>
<evidence type="ECO:0000313" key="3">
    <source>
        <dbReference type="EMBL" id="PIR48092.1"/>
    </source>
</evidence>
<feature type="transmembrane region" description="Helical" evidence="2">
    <location>
        <begin position="128"/>
        <end position="148"/>
    </location>
</feature>
<feature type="compositionally biased region" description="Low complexity" evidence="1">
    <location>
        <begin position="189"/>
        <end position="204"/>
    </location>
</feature>
<dbReference type="AlphaFoldDB" id="A0A2H0RNH3"/>
<gene>
    <name evidence="3" type="ORF">COV06_01695</name>
</gene>
<reference evidence="3 4" key="1">
    <citation type="submission" date="2017-09" db="EMBL/GenBank/DDBJ databases">
        <title>Depth-based differentiation of microbial function through sediment-hosted aquifers and enrichment of novel symbionts in the deep terrestrial subsurface.</title>
        <authorList>
            <person name="Probst A.J."/>
            <person name="Ladd B."/>
            <person name="Jarett J.K."/>
            <person name="Geller-Mcgrath D.E."/>
            <person name="Sieber C.M."/>
            <person name="Emerson J.B."/>
            <person name="Anantharaman K."/>
            <person name="Thomas B.C."/>
            <person name="Malmstrom R."/>
            <person name="Stieglmeier M."/>
            <person name="Klingl A."/>
            <person name="Woyke T."/>
            <person name="Ryan C.M."/>
            <person name="Banfield J.F."/>
        </authorList>
    </citation>
    <scope>NUCLEOTIDE SEQUENCE [LARGE SCALE GENOMIC DNA]</scope>
    <source>
        <strain evidence="3">CG10_big_fil_rev_8_21_14_0_10_50_16</strain>
    </source>
</reference>
<accession>A0A2H0RNH3</accession>
<feature type="transmembrane region" description="Helical" evidence="2">
    <location>
        <begin position="89"/>
        <end position="107"/>
    </location>
</feature>
<feature type="compositionally biased region" description="Low complexity" evidence="1">
    <location>
        <begin position="214"/>
        <end position="225"/>
    </location>
</feature>
<keyword evidence="2" id="KW-0812">Transmembrane</keyword>
<dbReference type="EMBL" id="PCYM01000001">
    <property type="protein sequence ID" value="PIR48092.1"/>
    <property type="molecule type" value="Genomic_DNA"/>
</dbReference>
<evidence type="ECO:0000256" key="2">
    <source>
        <dbReference type="SAM" id="Phobius"/>
    </source>
</evidence>
<evidence type="ECO:0000256" key="1">
    <source>
        <dbReference type="SAM" id="MobiDB-lite"/>
    </source>
</evidence>
<name>A0A2H0RNH3_9BACT</name>
<keyword evidence="2" id="KW-0472">Membrane</keyword>
<sequence>MHLPRLLSIFLLTFLLLTVSPFFVPPVFAENFDDSAPDTLLSKPPLIPALQVLIPGWDTTDLVVMGKKGTPCKEGDLCVYTIDRYLNTIYKWGAGAGVIFAIVLMMMGGVEWMVGSAVGTIAKGKQRVINATFGLLLVLTTTTILTFINPKITQLSAIEVQVINPAGDTSTEAVLGGDQPAQVPSRYQPTPSTSSTSSSTSTPPAYTPPPPLAIPAASTAASSAPTPTQAPIHAIAFPAITTRYASASDIGLAGGLKFAPGVQVSGFILRTIEYAANQLYAGSRGQFHLYVADALRHPTVQAQYWFNNCYKKAGSPTSSFSCNPLTCNPFPRTAAESPVTTTDTMSSGPFKIKPEIANKYPTDAELLNYLKTLADENTNLYCAHTLGTTIDAWCGPRIGNFTDDADCHYRLEQVMKDIGYNRIASEPWHFEYAAQGFVPPTANARNGAWTDGRMQVTSKYCDKEIHGSSCEFNYGVCRASQGGSGYTNLQKGCCSDKTGKCLP</sequence>
<dbReference type="Proteomes" id="UP000230084">
    <property type="component" value="Unassembled WGS sequence"/>
</dbReference>
<evidence type="ECO:0000313" key="4">
    <source>
        <dbReference type="Proteomes" id="UP000230084"/>
    </source>
</evidence>
<feature type="region of interest" description="Disordered" evidence="1">
    <location>
        <begin position="171"/>
        <end position="225"/>
    </location>
</feature>
<proteinExistence type="predicted"/>